<evidence type="ECO:0000256" key="1">
    <source>
        <dbReference type="SAM" id="Phobius"/>
    </source>
</evidence>
<proteinExistence type="predicted"/>
<dbReference type="PANTHER" id="PTHR36124:SF1">
    <property type="entry name" value="ER-BOUND OXYGENASE MPAB_MPAB'_RUBBER OXYGENASE CATALYTIC DOMAIN-CONTAINING PROTEIN"/>
    <property type="match status" value="1"/>
</dbReference>
<dbReference type="GO" id="GO:0016491">
    <property type="term" value="F:oxidoreductase activity"/>
    <property type="evidence" value="ECO:0007669"/>
    <property type="project" value="InterPro"/>
</dbReference>
<keyword evidence="4" id="KW-1185">Reference proteome</keyword>
<dbReference type="InterPro" id="IPR046366">
    <property type="entry name" value="MPAB"/>
</dbReference>
<name>A0A4Y7TB53_COPMI</name>
<reference evidence="3 4" key="1">
    <citation type="journal article" date="2019" name="Nat. Ecol. Evol.">
        <title>Megaphylogeny resolves global patterns of mushroom evolution.</title>
        <authorList>
            <person name="Varga T."/>
            <person name="Krizsan K."/>
            <person name="Foldi C."/>
            <person name="Dima B."/>
            <person name="Sanchez-Garcia M."/>
            <person name="Sanchez-Ramirez S."/>
            <person name="Szollosi G.J."/>
            <person name="Szarkandi J.G."/>
            <person name="Papp V."/>
            <person name="Albert L."/>
            <person name="Andreopoulos W."/>
            <person name="Angelini C."/>
            <person name="Antonin V."/>
            <person name="Barry K.W."/>
            <person name="Bougher N.L."/>
            <person name="Buchanan P."/>
            <person name="Buyck B."/>
            <person name="Bense V."/>
            <person name="Catcheside P."/>
            <person name="Chovatia M."/>
            <person name="Cooper J."/>
            <person name="Damon W."/>
            <person name="Desjardin D."/>
            <person name="Finy P."/>
            <person name="Geml J."/>
            <person name="Haridas S."/>
            <person name="Hughes K."/>
            <person name="Justo A."/>
            <person name="Karasinski D."/>
            <person name="Kautmanova I."/>
            <person name="Kiss B."/>
            <person name="Kocsube S."/>
            <person name="Kotiranta H."/>
            <person name="LaButti K.M."/>
            <person name="Lechner B.E."/>
            <person name="Liimatainen K."/>
            <person name="Lipzen A."/>
            <person name="Lukacs Z."/>
            <person name="Mihaltcheva S."/>
            <person name="Morgado L.N."/>
            <person name="Niskanen T."/>
            <person name="Noordeloos M.E."/>
            <person name="Ohm R.A."/>
            <person name="Ortiz-Santana B."/>
            <person name="Ovrebo C."/>
            <person name="Racz N."/>
            <person name="Riley R."/>
            <person name="Savchenko A."/>
            <person name="Shiryaev A."/>
            <person name="Soop K."/>
            <person name="Spirin V."/>
            <person name="Szebenyi C."/>
            <person name="Tomsovsky M."/>
            <person name="Tulloss R.E."/>
            <person name="Uehling J."/>
            <person name="Grigoriev I.V."/>
            <person name="Vagvolgyi C."/>
            <person name="Papp T."/>
            <person name="Martin F.M."/>
            <person name="Miettinen O."/>
            <person name="Hibbett D.S."/>
            <person name="Nagy L.G."/>
        </authorList>
    </citation>
    <scope>NUCLEOTIDE SEQUENCE [LARGE SCALE GENOMIC DNA]</scope>
    <source>
        <strain evidence="3 4">FP101781</strain>
    </source>
</reference>
<organism evidence="3 4">
    <name type="scientific">Coprinellus micaceus</name>
    <name type="common">Glistening ink-cap mushroom</name>
    <name type="synonym">Coprinus micaceus</name>
    <dbReference type="NCBI Taxonomy" id="71717"/>
    <lineage>
        <taxon>Eukaryota</taxon>
        <taxon>Fungi</taxon>
        <taxon>Dikarya</taxon>
        <taxon>Basidiomycota</taxon>
        <taxon>Agaricomycotina</taxon>
        <taxon>Agaricomycetes</taxon>
        <taxon>Agaricomycetidae</taxon>
        <taxon>Agaricales</taxon>
        <taxon>Agaricineae</taxon>
        <taxon>Psathyrellaceae</taxon>
        <taxon>Coprinellus</taxon>
    </lineage>
</organism>
<evidence type="ECO:0000313" key="4">
    <source>
        <dbReference type="Proteomes" id="UP000298030"/>
    </source>
</evidence>
<evidence type="ECO:0000259" key="2">
    <source>
        <dbReference type="Pfam" id="PF09995"/>
    </source>
</evidence>
<dbReference type="AlphaFoldDB" id="A0A4Y7TB53"/>
<feature type="domain" description="ER-bound oxygenase mpaB/mpaB'/Rubber oxygenase catalytic" evidence="2">
    <location>
        <begin position="167"/>
        <end position="292"/>
    </location>
</feature>
<dbReference type="OrthoDB" id="545169at2759"/>
<gene>
    <name evidence="3" type="ORF">FA13DRAFT_1732842</name>
</gene>
<sequence length="436" mass="49881">MDWLEYGKSFAIPVTIASAVGTITILHLTLVRTLRWRRYHDIHREYKVKWKEGRLTPGEAQRIMQTSCVYDMPWLLIRALAFALFKTYTLPSGSKLLLSTRELGSQEKVAKRYADTEILIQTWIGCPLSGFHSATEAPSPSVPAEDPRAALAIARTNFLHSKYNIPNHQFLYTLALFVLEPAAWAKRWGWRELSEMEKDAYLIFWTDIGQKMGIQDIPPTLEELKNWCETYADTEMAPDEANHKLAEYTMDEILYSVPRSFGLREFGECAVICLLPDPVREAMLLPPQPRWLHWVVNSVFTSIWVFQRYACLPRRFMDYSGFPIDGNLPRPDKNGDIRARPTVFRSIPWYKPEPTGFLGRSWEQILVKVGWHGHVPSAEFFSKGYRIEEVGPLKFQNLGIQETLHNAARIQNCPIAAPWAPNTTGSNAPCPASVKP</sequence>
<protein>
    <recommendedName>
        <fullName evidence="2">ER-bound oxygenase mpaB/mpaB'/Rubber oxygenase catalytic domain-containing protein</fullName>
    </recommendedName>
</protein>
<keyword evidence="1" id="KW-0812">Transmembrane</keyword>
<dbReference type="InterPro" id="IPR018713">
    <property type="entry name" value="MPAB/Lcp_cat_dom"/>
</dbReference>
<keyword evidence="1" id="KW-1133">Transmembrane helix</keyword>
<dbReference type="STRING" id="71717.A0A4Y7TB53"/>
<keyword evidence="1" id="KW-0472">Membrane</keyword>
<comment type="caution">
    <text evidence="3">The sequence shown here is derived from an EMBL/GenBank/DDBJ whole genome shotgun (WGS) entry which is preliminary data.</text>
</comment>
<accession>A0A4Y7TB53</accession>
<dbReference type="PANTHER" id="PTHR36124">
    <property type="match status" value="1"/>
</dbReference>
<dbReference type="EMBL" id="QPFP01000019">
    <property type="protein sequence ID" value="TEB31403.1"/>
    <property type="molecule type" value="Genomic_DNA"/>
</dbReference>
<dbReference type="Pfam" id="PF09995">
    <property type="entry name" value="MPAB_Lcp_cat"/>
    <property type="match status" value="1"/>
</dbReference>
<dbReference type="Proteomes" id="UP000298030">
    <property type="component" value="Unassembled WGS sequence"/>
</dbReference>
<feature type="transmembrane region" description="Helical" evidence="1">
    <location>
        <begin position="12"/>
        <end position="31"/>
    </location>
</feature>
<evidence type="ECO:0000313" key="3">
    <source>
        <dbReference type="EMBL" id="TEB31403.1"/>
    </source>
</evidence>